<dbReference type="InterPro" id="IPR022045">
    <property type="entry name" value="TcdB_toxin_mid/N"/>
</dbReference>
<dbReference type="SUPFAM" id="SSF69318">
    <property type="entry name" value="Integrin alpha N-terminal domain"/>
    <property type="match status" value="1"/>
</dbReference>
<dbReference type="InterPro" id="IPR028994">
    <property type="entry name" value="Integrin_alpha_N"/>
</dbReference>
<evidence type="ECO:0000313" key="3">
    <source>
        <dbReference type="Proteomes" id="UP000183371"/>
    </source>
</evidence>
<proteinExistence type="predicted"/>
<feature type="domain" description="Insecticide toxin TcdB middle/N-terminal" evidence="1">
    <location>
        <begin position="464"/>
        <end position="605"/>
    </location>
</feature>
<dbReference type="RefSeq" id="WP_083417558.1">
    <property type="nucleotide sequence ID" value="NZ_FPBD01000027.1"/>
</dbReference>
<reference evidence="3" key="1">
    <citation type="submission" date="2016-10" db="EMBL/GenBank/DDBJ databases">
        <authorList>
            <person name="Varghese N."/>
            <person name="Submissions S."/>
        </authorList>
    </citation>
    <scope>NUCLEOTIDE SEQUENCE [LARGE SCALE GENOMIC DNA]</scope>
    <source>
        <strain evidence="3">DSM 17465</strain>
    </source>
</reference>
<dbReference type="PANTHER" id="PTHR46580">
    <property type="entry name" value="SENSOR KINASE-RELATED"/>
    <property type="match status" value="1"/>
</dbReference>
<organism evidence="2 3">
    <name type="scientific">Pseudovibrio denitrificans</name>
    <dbReference type="NCBI Taxonomy" id="258256"/>
    <lineage>
        <taxon>Bacteria</taxon>
        <taxon>Pseudomonadati</taxon>
        <taxon>Pseudomonadota</taxon>
        <taxon>Alphaproteobacteria</taxon>
        <taxon>Hyphomicrobiales</taxon>
        <taxon>Stappiaceae</taxon>
        <taxon>Pseudovibrio</taxon>
    </lineage>
</organism>
<feature type="non-terminal residue" evidence="2">
    <location>
        <position position="647"/>
    </location>
</feature>
<dbReference type="AlphaFoldDB" id="A0A1I7E131"/>
<keyword evidence="3" id="KW-1185">Reference proteome</keyword>
<dbReference type="Proteomes" id="UP000183371">
    <property type="component" value="Unassembled WGS sequence"/>
</dbReference>
<dbReference type="Gene3D" id="2.130.10.130">
    <property type="entry name" value="Integrin alpha, N-terminal"/>
    <property type="match status" value="1"/>
</dbReference>
<evidence type="ECO:0000313" key="2">
    <source>
        <dbReference type="EMBL" id="SFU17616.1"/>
    </source>
</evidence>
<gene>
    <name evidence="2" type="ORF">SAMN05444141_1271</name>
</gene>
<feature type="non-terminal residue" evidence="2">
    <location>
        <position position="1"/>
    </location>
</feature>
<dbReference type="Pfam" id="PF12256">
    <property type="entry name" value="TcdB_toxin_midN"/>
    <property type="match status" value="1"/>
</dbReference>
<dbReference type="EMBL" id="FPBD01000027">
    <property type="protein sequence ID" value="SFU17616.1"/>
    <property type="molecule type" value="Genomic_DNA"/>
</dbReference>
<accession>A0A1I7E131</accession>
<evidence type="ECO:0000259" key="1">
    <source>
        <dbReference type="Pfam" id="PF12256"/>
    </source>
</evidence>
<sequence length="647" mass="72289">IKRLQDQNLWQVTLKNGTVLEYAPVSTWGSYDQQNSEHSKQATEYEWLLSKRTDTLGRTITYSYACQALPQCYISTISYANGSVRFHWAERPDPNTYGTGYMLGRVDKRLATIEVKSATAVLRAYKLEHIVSTTSGRSLLSKVTEYGRNAVITNGIVKSGTKLPSYQFTYKHDVFDQKQFLAPQFDKYRYELSAFSADFNGDRITDVARWKSTKDLSDGQVYGPLCYTTRSDKSVTTTKNCGTSSLGKFGVLARRDTLTKYVNPLFFSNTTGGLPRIADFDGDGQDDVISDNSHWFSRSEVKRWSNVRGERTADFNGDGRADLTEKKEGFTGGNLYINHSNSPVKVRLSNGISGFDIHFDSPKAPGALFGDFNGDGLTDFLHRKSKYELQIYFSAGLKFAHGPIISRPEFKDNNTIGSLAGDLNGDGRADFIGNRDKHIRLYLTRTEGLYHYPSENHGDFIRVQTLLQLADADGDGFTDLITHKEKSPFFLSPGKLEGNAYSLISERPDMLVGVVLPSGGHLSASYTTYGGDAEDERWFPPVLTVLASLTEKPNSSQAFTTRFAYSGGRWDFDNRRFAGFKKIITTLPKLAGETKAPTVETTYRQDVSSVGKIAQQIWKDGNGTILRKQVEEYSTDNSKLPYTSLNT</sequence>
<protein>
    <submittedName>
        <fullName evidence="2">Insecticide toxin TcdB middle/N-terminal region</fullName>
    </submittedName>
</protein>
<name>A0A1I7E131_9HYPH</name>